<organism evidence="1 3">
    <name type="scientific">Prunus armeniaca</name>
    <name type="common">Apricot</name>
    <name type="synonym">Armeniaca vulgaris</name>
    <dbReference type="NCBI Taxonomy" id="36596"/>
    <lineage>
        <taxon>Eukaryota</taxon>
        <taxon>Viridiplantae</taxon>
        <taxon>Streptophyta</taxon>
        <taxon>Embryophyta</taxon>
        <taxon>Tracheophyta</taxon>
        <taxon>Spermatophyta</taxon>
        <taxon>Magnoliopsida</taxon>
        <taxon>eudicotyledons</taxon>
        <taxon>Gunneridae</taxon>
        <taxon>Pentapetalae</taxon>
        <taxon>rosids</taxon>
        <taxon>fabids</taxon>
        <taxon>Rosales</taxon>
        <taxon>Rosaceae</taxon>
        <taxon>Amygdaloideae</taxon>
        <taxon>Amygdaleae</taxon>
        <taxon>Prunus</taxon>
    </lineage>
</organism>
<sequence length="86" mass="9333">MMVPSLASGTAATTTAETKAAAELTSLSWRKLMRIRAFSRVRLEISGSSFSKFSGATTAARGTGLKASQSYYFSLPLFISKIYVIW</sequence>
<proteinExistence type="predicted"/>
<accession>A0A6J5UX67</accession>
<dbReference type="AlphaFoldDB" id="A0A6J5UX67"/>
<dbReference type="Proteomes" id="UP000507222">
    <property type="component" value="Unassembled WGS sequence"/>
</dbReference>
<gene>
    <name evidence="1" type="ORF">CURHAP_LOCUS33030</name>
    <name evidence="2" type="ORF">ORAREDHAP_LOCUS32594</name>
</gene>
<reference evidence="4" key="1">
    <citation type="journal article" date="2020" name="Genome Biol.">
        <title>Gamete binning: chromosome-level and haplotype-resolved genome assembly enabled by high-throughput single-cell sequencing of gamete genomes.</title>
        <authorList>
            <person name="Campoy J.A."/>
            <person name="Sun H."/>
            <person name="Goel M."/>
            <person name="Jiao W.-B."/>
            <person name="Folz-Donahue K."/>
            <person name="Wang N."/>
            <person name="Rubio M."/>
            <person name="Liu C."/>
            <person name="Kukat C."/>
            <person name="Ruiz D."/>
            <person name="Huettel B."/>
            <person name="Schneeberger K."/>
        </authorList>
    </citation>
    <scope>NUCLEOTIDE SEQUENCE [LARGE SCALE GENOMIC DNA]</scope>
    <source>
        <strain evidence="4">cv. Rojo Pasion</strain>
    </source>
</reference>
<reference evidence="1 3" key="2">
    <citation type="submission" date="2020-05" db="EMBL/GenBank/DDBJ databases">
        <authorList>
            <person name="Campoy J."/>
            <person name="Schneeberger K."/>
            <person name="Spophaly S."/>
        </authorList>
    </citation>
    <scope>NUCLEOTIDE SEQUENCE [LARGE SCALE GENOMIC DNA]</scope>
    <source>
        <strain evidence="1">PruArmRojPasFocal</strain>
    </source>
</reference>
<name>A0A6J5UX67_PRUAR</name>
<dbReference type="Proteomes" id="UP000507245">
    <property type="component" value="Unassembled WGS sequence"/>
</dbReference>
<evidence type="ECO:0000313" key="4">
    <source>
        <dbReference type="Proteomes" id="UP000507245"/>
    </source>
</evidence>
<evidence type="ECO:0000313" key="3">
    <source>
        <dbReference type="Proteomes" id="UP000507222"/>
    </source>
</evidence>
<protein>
    <submittedName>
        <fullName evidence="1">Uncharacterized protein</fullName>
    </submittedName>
</protein>
<evidence type="ECO:0000313" key="2">
    <source>
        <dbReference type="EMBL" id="CAB4310641.1"/>
    </source>
</evidence>
<evidence type="ECO:0000313" key="1">
    <source>
        <dbReference type="EMBL" id="CAB4280227.1"/>
    </source>
</evidence>
<dbReference type="EMBL" id="CAEKDK010000005">
    <property type="protein sequence ID" value="CAB4280227.1"/>
    <property type="molecule type" value="Genomic_DNA"/>
</dbReference>
<keyword evidence="4" id="KW-1185">Reference proteome</keyword>
<dbReference type="EMBL" id="CAEKKB010000005">
    <property type="protein sequence ID" value="CAB4310641.1"/>
    <property type="molecule type" value="Genomic_DNA"/>
</dbReference>